<protein>
    <submittedName>
        <fullName evidence="1">17313_t:CDS:1</fullName>
    </submittedName>
</protein>
<evidence type="ECO:0000313" key="1">
    <source>
        <dbReference type="EMBL" id="CAG8653948.1"/>
    </source>
</evidence>
<sequence length="609" mass="65603">MDIMTALLPKGIATSVSTDDRGILPASDATLRNTCTALLSPLYAPVAKSISANNAVRHLENTSSVWGRTSKPLDLGDYFTYAKKMMTESGATVGNNAAIHHPYVNNSLYYDHLVNGGGSFNYGIGSTAVEQENDGVNEKGNEGCQQHTLYSIALSKPLVIPSASAWSSLEDLTTPTTATSSSAATSRCSTPATNGWTFVERPQQVDPSKVQDPADAAAAQQRDVLKTRSSISNIQALKKRASMNSFTSNSSELLQSSPSDGHIAVPHQQQSSKVRRSSNTTAVSDTTSENSDKSTTIELEKEQKKATLYKTEMCRNWEERGSCRYGNKCQFAHSESELRKITHHPKYKTEICKTFWQNGTCPYGKRCCFIHNDKNGILRRNSSENLKNSGKSNGSSKSKGLSKFCSDPALYGSYVSDSTSPVGPIPSSTMARTPEARSTSSSDSLRAFTDAYFSGQAIANQGASEPVDGRSPSTIGKDTSGAIANENCIFEDDEEGEEIKFSAGLTDKPLTSNEIINDFGSIPVPPDMYVAKGIRPQNRRRASTTSCRPDKAVINSSTAPTTVVNNAVLRERSVSMSVNANVVPAPSSNLVPVVGHNRGRRLAIFRNLG</sequence>
<comment type="caution">
    <text evidence="1">The sequence shown here is derived from an EMBL/GenBank/DDBJ whole genome shotgun (WGS) entry which is preliminary data.</text>
</comment>
<gene>
    <name evidence="1" type="ORF">ACOLOM_LOCUS8342</name>
</gene>
<name>A0ACA9NGE1_9GLOM</name>
<evidence type="ECO:0000313" key="2">
    <source>
        <dbReference type="Proteomes" id="UP000789525"/>
    </source>
</evidence>
<dbReference type="EMBL" id="CAJVPT010021235">
    <property type="protein sequence ID" value="CAG8653948.1"/>
    <property type="molecule type" value="Genomic_DNA"/>
</dbReference>
<proteinExistence type="predicted"/>
<accession>A0ACA9NGE1</accession>
<reference evidence="1" key="1">
    <citation type="submission" date="2021-06" db="EMBL/GenBank/DDBJ databases">
        <authorList>
            <person name="Kallberg Y."/>
            <person name="Tangrot J."/>
            <person name="Rosling A."/>
        </authorList>
    </citation>
    <scope>NUCLEOTIDE SEQUENCE</scope>
    <source>
        <strain evidence="1">CL356</strain>
    </source>
</reference>
<organism evidence="1 2">
    <name type="scientific">Acaulospora colombiana</name>
    <dbReference type="NCBI Taxonomy" id="27376"/>
    <lineage>
        <taxon>Eukaryota</taxon>
        <taxon>Fungi</taxon>
        <taxon>Fungi incertae sedis</taxon>
        <taxon>Mucoromycota</taxon>
        <taxon>Glomeromycotina</taxon>
        <taxon>Glomeromycetes</taxon>
        <taxon>Diversisporales</taxon>
        <taxon>Acaulosporaceae</taxon>
        <taxon>Acaulospora</taxon>
    </lineage>
</organism>
<keyword evidence="2" id="KW-1185">Reference proteome</keyword>
<dbReference type="Proteomes" id="UP000789525">
    <property type="component" value="Unassembled WGS sequence"/>
</dbReference>